<dbReference type="InterPro" id="IPR021109">
    <property type="entry name" value="Peptidase_aspartic_dom_sf"/>
</dbReference>
<dbReference type="InterPro" id="IPR050951">
    <property type="entry name" value="Retrovirus_Pol_polyprotein"/>
</dbReference>
<gene>
    <name evidence="11" type="ORF">INT48_001479</name>
</gene>
<organism evidence="11 12">
    <name type="scientific">Thamnidium elegans</name>
    <dbReference type="NCBI Taxonomy" id="101142"/>
    <lineage>
        <taxon>Eukaryota</taxon>
        <taxon>Fungi</taxon>
        <taxon>Fungi incertae sedis</taxon>
        <taxon>Mucoromycota</taxon>
        <taxon>Mucoromycotina</taxon>
        <taxon>Mucoromycetes</taxon>
        <taxon>Mucorales</taxon>
        <taxon>Mucorineae</taxon>
        <taxon>Mucoraceae</taxon>
        <taxon>Thamnidium</taxon>
    </lineage>
</organism>
<dbReference type="InterPro" id="IPR001584">
    <property type="entry name" value="Integrase_cat-core"/>
</dbReference>
<dbReference type="SUPFAM" id="SSF50630">
    <property type="entry name" value="Acid proteases"/>
    <property type="match status" value="1"/>
</dbReference>
<evidence type="ECO:0000256" key="6">
    <source>
        <dbReference type="ARBA" id="ARBA00022801"/>
    </source>
</evidence>
<dbReference type="GO" id="GO:0003964">
    <property type="term" value="F:RNA-directed DNA polymerase activity"/>
    <property type="evidence" value="ECO:0007669"/>
    <property type="project" value="UniProtKB-KW"/>
</dbReference>
<dbReference type="PROSITE" id="PS50994">
    <property type="entry name" value="INTEGRASE"/>
    <property type="match status" value="1"/>
</dbReference>
<protein>
    <recommendedName>
        <fullName evidence="1">RNA-directed DNA polymerase</fullName>
        <ecNumber evidence="1">2.7.7.49</ecNumber>
    </recommendedName>
</protein>
<dbReference type="SUPFAM" id="SSF53098">
    <property type="entry name" value="Ribonuclease H-like"/>
    <property type="match status" value="1"/>
</dbReference>
<dbReference type="EMBL" id="JAEPRE010000220">
    <property type="protein sequence ID" value="KAG2230137.1"/>
    <property type="molecule type" value="Genomic_DNA"/>
</dbReference>
<dbReference type="Proteomes" id="UP000613177">
    <property type="component" value="Unassembled WGS sequence"/>
</dbReference>
<dbReference type="CDD" id="cd01647">
    <property type="entry name" value="RT_LTR"/>
    <property type="match status" value="1"/>
</dbReference>
<dbReference type="InterPro" id="IPR041588">
    <property type="entry name" value="Integrase_H2C2"/>
</dbReference>
<dbReference type="SUPFAM" id="SSF56672">
    <property type="entry name" value="DNA/RNA polymerases"/>
    <property type="match status" value="1"/>
</dbReference>
<dbReference type="InterPro" id="IPR005162">
    <property type="entry name" value="Retrotrans_gag_dom"/>
</dbReference>
<dbReference type="InterPro" id="IPR036397">
    <property type="entry name" value="RNaseH_sf"/>
</dbReference>
<evidence type="ECO:0000256" key="3">
    <source>
        <dbReference type="ARBA" id="ARBA00022695"/>
    </source>
</evidence>
<dbReference type="Gene3D" id="3.10.10.10">
    <property type="entry name" value="HIV Type 1 Reverse Transcriptase, subunit A, domain 1"/>
    <property type="match status" value="1"/>
</dbReference>
<keyword evidence="2" id="KW-0808">Transferase</keyword>
<evidence type="ECO:0000313" key="11">
    <source>
        <dbReference type="EMBL" id="KAG2230137.1"/>
    </source>
</evidence>
<dbReference type="Gene3D" id="2.40.70.10">
    <property type="entry name" value="Acid Proteases"/>
    <property type="match status" value="1"/>
</dbReference>
<keyword evidence="12" id="KW-1185">Reference proteome</keyword>
<evidence type="ECO:0000256" key="1">
    <source>
        <dbReference type="ARBA" id="ARBA00012493"/>
    </source>
</evidence>
<evidence type="ECO:0000256" key="5">
    <source>
        <dbReference type="ARBA" id="ARBA00022759"/>
    </source>
</evidence>
<keyword evidence="3" id="KW-0548">Nucleotidyltransferase</keyword>
<feature type="domain" description="Integrase catalytic" evidence="10">
    <location>
        <begin position="1274"/>
        <end position="1439"/>
    </location>
</feature>
<dbReference type="GO" id="GO:0003676">
    <property type="term" value="F:nucleic acid binding"/>
    <property type="evidence" value="ECO:0007669"/>
    <property type="project" value="InterPro"/>
</dbReference>
<dbReference type="InterPro" id="IPR041373">
    <property type="entry name" value="RT_RNaseH"/>
</dbReference>
<dbReference type="InterPro" id="IPR043502">
    <property type="entry name" value="DNA/RNA_pol_sf"/>
</dbReference>
<dbReference type="InterPro" id="IPR000477">
    <property type="entry name" value="RT_dom"/>
</dbReference>
<feature type="region of interest" description="Disordered" evidence="8">
    <location>
        <begin position="22"/>
        <end position="48"/>
    </location>
</feature>
<dbReference type="Gene3D" id="3.30.420.10">
    <property type="entry name" value="Ribonuclease H-like superfamily/Ribonuclease H"/>
    <property type="match status" value="1"/>
</dbReference>
<evidence type="ECO:0000313" key="12">
    <source>
        <dbReference type="Proteomes" id="UP000613177"/>
    </source>
</evidence>
<feature type="domain" description="Reverse transcriptase" evidence="9">
    <location>
        <begin position="705"/>
        <end position="889"/>
    </location>
</feature>
<dbReference type="PANTHER" id="PTHR37984:SF5">
    <property type="entry name" value="PROTEIN NYNRIN-LIKE"/>
    <property type="match status" value="1"/>
</dbReference>
<dbReference type="InterPro" id="IPR012337">
    <property type="entry name" value="RNaseH-like_sf"/>
</dbReference>
<keyword evidence="7" id="KW-0695">RNA-directed DNA polymerase</keyword>
<reference evidence="11" key="1">
    <citation type="submission" date="2021-01" db="EMBL/GenBank/DDBJ databases">
        <title>Metabolic potential, ecology and presence of endohyphal bacteria is reflected in genomic diversity of Mucoromycotina.</title>
        <authorList>
            <person name="Muszewska A."/>
            <person name="Okrasinska A."/>
            <person name="Steczkiewicz K."/>
            <person name="Drgas O."/>
            <person name="Orlowska M."/>
            <person name="Perlinska-Lenart U."/>
            <person name="Aleksandrzak-Piekarczyk T."/>
            <person name="Szatraj K."/>
            <person name="Zielenkiewicz U."/>
            <person name="Pilsyk S."/>
            <person name="Malc E."/>
            <person name="Mieczkowski P."/>
            <person name="Kruszewska J.S."/>
            <person name="Biernat P."/>
            <person name="Pawlowska J."/>
        </authorList>
    </citation>
    <scope>NUCLEOTIDE SEQUENCE</scope>
    <source>
        <strain evidence="11">WA0000018081</strain>
    </source>
</reference>
<keyword evidence="5" id="KW-0255">Endonuclease</keyword>
<evidence type="ECO:0000259" key="9">
    <source>
        <dbReference type="PROSITE" id="PS50878"/>
    </source>
</evidence>
<dbReference type="Pfam" id="PF03732">
    <property type="entry name" value="Retrotrans_gag"/>
    <property type="match status" value="1"/>
</dbReference>
<dbReference type="Pfam" id="PF00665">
    <property type="entry name" value="rve"/>
    <property type="match status" value="1"/>
</dbReference>
<dbReference type="GO" id="GO:0015074">
    <property type="term" value="P:DNA integration"/>
    <property type="evidence" value="ECO:0007669"/>
    <property type="project" value="InterPro"/>
</dbReference>
<comment type="caution">
    <text evidence="11">The sequence shown here is derived from an EMBL/GenBank/DDBJ whole genome shotgun (WGS) entry which is preliminary data.</text>
</comment>
<evidence type="ECO:0000256" key="2">
    <source>
        <dbReference type="ARBA" id="ARBA00022679"/>
    </source>
</evidence>
<dbReference type="PANTHER" id="PTHR37984">
    <property type="entry name" value="PROTEIN CBG26694"/>
    <property type="match status" value="1"/>
</dbReference>
<accession>A0A8H7VSV0</accession>
<evidence type="ECO:0000259" key="10">
    <source>
        <dbReference type="PROSITE" id="PS50994"/>
    </source>
</evidence>
<keyword evidence="4" id="KW-0540">Nuclease</keyword>
<dbReference type="Gene3D" id="1.10.340.70">
    <property type="match status" value="1"/>
</dbReference>
<dbReference type="Pfam" id="PF17921">
    <property type="entry name" value="Integrase_H2C2"/>
    <property type="match status" value="1"/>
</dbReference>
<dbReference type="PROSITE" id="PS50878">
    <property type="entry name" value="RT_POL"/>
    <property type="match status" value="1"/>
</dbReference>
<sequence length="1514" mass="175536">MNTERISAPSAAVAPIDSAASVAPVSPTMDQDEEVGAGNNSELDEGKNQHQLIRKINNVSIIAESNINSSSKNLDEDLINLYEKKIRQLFKKQLFSEDADELVKNNQLIKQLKLSIQQLKNDEAKVVTQNVPTKINQKRFDVPFFQLNDDPSACKSENKPSYDNAETFVSMFEMILKTNDVDINKDWKKYLAKSFLYSKNDKHHRWYSNFINPLSENTKWNEIKEKLIDRFGNSANMANNIEKYLDLRQGQQESIRDYVDRYLETYLRLPNSKQPSDAIEAMKFIKSLLPKAREEVTNSLKKNKRQDSDSYLPNTLHEVFRYLEKNIGDIQEALYLAVTTSATNKRSYSNVEGFESKKRALIETNNYEYQNKKLKEDKLCIYCKKVNFNFEHLKTCVDYLKSDKYKQFLLKQAERRKQQVIKIFYNNPEQDTNSITGHYSETYNLILDDLENFSINYQFPDKEKTNVKPFFNKNLKDKNNISCYLIDGYSEKELEELSPYSPFITINNEKLVSMLDTGATVSLINKTYDFEDKTVFDDIIPAEGRLSFVIKDAFAMRIGKTKPLEVNYRGKDVFHHSFEIVEMPDNKIPILIGRDLIPKLGIYIENIAYNFNEKEEVIYNESVDDTLYKPNESKACSEKEYEAFMESMKPYLKANENINVHELCPLKEAVVYLNTPPHQTSFSRPYPIAYSLLPVVREQIKKWLDDRTIELASPSSFNSPLTLVPKPTGVDGKKKWRVCLDTRKINNLLENVSNVNTPLIEDIFHSVRDSKIFSVFDISGAFHRLEINEKDRHKLSFTFEGKTFRHRGACFGLKSLSGIFQNVMETIFADMKEFTCIYIDDLVCHSKNLKDHEIHCQRVIEALTTYKLPLNQEKMHLARSAVYLLGFCISEQGKSIDPRRLTNIDSWEKPTNAKQMMKFCGWVSYMRGHLPNASALTAPLDHLRYSTEKVFKWTPQMDEHYQSIIDIIKQNIVLSHPDLNHEFSLSVDASSYSVGSCIFQEFVDKEKGTKTIKYIGFASKALSSSQRSYSVTKKELLALTTGLTKFYKFLHGDRPFKCYTDHRSLSYLFTTKHMSMMMLRYMEVILSFPNMKVIWIPGVENVMSDKLSRLFPTDQDKIPYEKEEKNMFPQIFNHEFNGDINLERIPNFSQYYCDTNDAQTKPENIHNNVRITSWIIKNIHNILDENMTEVDPNENFQINYVQNMDESYIIPDEKDRKEILENAHNFGHGGSEAIIQRIRKDEGMNWPHIIKDALEIVKQCKLCHKVQVSKKGYNPLKPLYCYTVGFHFQVDLCGPFPVTTSNNTYILVLLDIATRFVVLRPIPDKSAKTVAKELISIFSLIGYPRILNSDRGTEWKNKILDLICEAMKIDKRLSLAYFASSNGGAERFVQSCKKLLSKLIQGVPEDDWDLEVNSVQLMMNCKVSKRLNTSPFNLMFARKMSNEYPLFNDPDDGLEPMDNDELLKRIEYMSDVVFPAIKERTEIYNKMMKNQFDKKHRLVDFPIGSFVVVKKKGS</sequence>
<proteinExistence type="predicted"/>
<evidence type="ECO:0000256" key="7">
    <source>
        <dbReference type="ARBA" id="ARBA00022918"/>
    </source>
</evidence>
<dbReference type="GO" id="GO:0005634">
    <property type="term" value="C:nucleus"/>
    <property type="evidence" value="ECO:0007669"/>
    <property type="project" value="UniProtKB-ARBA"/>
</dbReference>
<dbReference type="Pfam" id="PF17917">
    <property type="entry name" value="RT_RNaseH"/>
    <property type="match status" value="1"/>
</dbReference>
<dbReference type="CDD" id="cd09274">
    <property type="entry name" value="RNase_HI_RT_Ty3"/>
    <property type="match status" value="1"/>
</dbReference>
<evidence type="ECO:0000256" key="8">
    <source>
        <dbReference type="SAM" id="MobiDB-lite"/>
    </source>
</evidence>
<dbReference type="InterPro" id="IPR043128">
    <property type="entry name" value="Rev_trsase/Diguanyl_cyclase"/>
</dbReference>
<keyword evidence="6" id="KW-0378">Hydrolase</keyword>
<dbReference type="Gene3D" id="3.30.70.270">
    <property type="match status" value="2"/>
</dbReference>
<name>A0A8H7VSV0_9FUNG</name>
<dbReference type="EC" id="2.7.7.49" evidence="1"/>
<dbReference type="Pfam" id="PF00078">
    <property type="entry name" value="RVT_1"/>
    <property type="match status" value="1"/>
</dbReference>
<dbReference type="GO" id="GO:0016787">
    <property type="term" value="F:hydrolase activity"/>
    <property type="evidence" value="ECO:0007669"/>
    <property type="project" value="UniProtKB-KW"/>
</dbReference>
<dbReference type="GO" id="GO:0004519">
    <property type="term" value="F:endonuclease activity"/>
    <property type="evidence" value="ECO:0007669"/>
    <property type="project" value="UniProtKB-KW"/>
</dbReference>
<evidence type="ECO:0000256" key="4">
    <source>
        <dbReference type="ARBA" id="ARBA00022722"/>
    </source>
</evidence>